<organism evidence="2 3">
    <name type="scientific">Colletotrichum musicola</name>
    <dbReference type="NCBI Taxonomy" id="2175873"/>
    <lineage>
        <taxon>Eukaryota</taxon>
        <taxon>Fungi</taxon>
        <taxon>Dikarya</taxon>
        <taxon>Ascomycota</taxon>
        <taxon>Pezizomycotina</taxon>
        <taxon>Sordariomycetes</taxon>
        <taxon>Hypocreomycetidae</taxon>
        <taxon>Glomerellales</taxon>
        <taxon>Glomerellaceae</taxon>
        <taxon>Colletotrichum</taxon>
        <taxon>Colletotrichum orchidearum species complex</taxon>
    </lineage>
</organism>
<proteinExistence type="predicted"/>
<reference evidence="2" key="1">
    <citation type="journal article" date="2020" name="Phytopathology">
        <title>Genome Sequence Resources of Colletotrichum truncatum, C. plurivorum, C. musicola, and C. sojae: Four Species Pathogenic to Soybean (Glycine max).</title>
        <authorList>
            <person name="Rogerio F."/>
            <person name="Boufleur T.R."/>
            <person name="Ciampi-Guillardi M."/>
            <person name="Sukno S.A."/>
            <person name="Thon M.R."/>
            <person name="Massola Junior N.S."/>
            <person name="Baroncelli R."/>
        </authorList>
    </citation>
    <scope>NUCLEOTIDE SEQUENCE</scope>
    <source>
        <strain evidence="2">LFN0074</strain>
    </source>
</reference>
<dbReference type="EMBL" id="WIGM01002253">
    <property type="protein sequence ID" value="KAF6782186.1"/>
    <property type="molecule type" value="Genomic_DNA"/>
</dbReference>
<protein>
    <submittedName>
        <fullName evidence="2">3-dehydroquinate synthase</fullName>
    </submittedName>
</protein>
<dbReference type="AlphaFoldDB" id="A0A8H6MI73"/>
<comment type="caution">
    <text evidence="2">The sequence shown here is derived from an EMBL/GenBank/DDBJ whole genome shotgun (WGS) entry which is preliminary data.</text>
</comment>
<evidence type="ECO:0000313" key="3">
    <source>
        <dbReference type="Proteomes" id="UP000639643"/>
    </source>
</evidence>
<gene>
    <name evidence="2" type="ORF">CMUS01_16732</name>
</gene>
<name>A0A8H6MI73_9PEZI</name>
<evidence type="ECO:0000313" key="2">
    <source>
        <dbReference type="EMBL" id="KAF6782186.1"/>
    </source>
</evidence>
<sequence>MDVAGVEKTANEDGVSSSSSTAASSSASPVYGLSKGKNLDQDPRTCAAGADAIDTLKLDSEVRVDEVTVTGTA</sequence>
<dbReference type="Proteomes" id="UP000639643">
    <property type="component" value="Unassembled WGS sequence"/>
</dbReference>
<accession>A0A8H6MI73</accession>
<evidence type="ECO:0000256" key="1">
    <source>
        <dbReference type="SAM" id="MobiDB-lite"/>
    </source>
</evidence>
<feature type="region of interest" description="Disordered" evidence="1">
    <location>
        <begin position="1"/>
        <end position="43"/>
    </location>
</feature>
<keyword evidence="3" id="KW-1185">Reference proteome</keyword>
<feature type="compositionally biased region" description="Low complexity" evidence="1">
    <location>
        <begin position="16"/>
        <end position="28"/>
    </location>
</feature>